<feature type="signal peptide" evidence="1">
    <location>
        <begin position="1"/>
        <end position="20"/>
    </location>
</feature>
<reference evidence="2 3" key="1">
    <citation type="submission" date="2019-02" db="EMBL/GenBank/DDBJ databases">
        <title>Bacterial novel species Mucilaginibacter sp. 17JY9-4 isolated from soil.</title>
        <authorList>
            <person name="Jung H.-Y."/>
        </authorList>
    </citation>
    <scope>NUCLEOTIDE SEQUENCE [LARGE SCALE GENOMIC DNA]</scope>
    <source>
        <strain evidence="2 3">17JY9-4</strain>
    </source>
</reference>
<feature type="chain" id="PRO_5020526681" evidence="1">
    <location>
        <begin position="21"/>
        <end position="165"/>
    </location>
</feature>
<sequence length="165" mass="18563">MKSFLFQVSCIFLFCLSAAAQVNDNKIRLSVLKKGIVGHTFVFGKWTTDGNTETHLKYLGSVTTTKGKTYKLLTSIWYWGLSHRATSRILIYSASNRYIGEYNVGSVYDLPDKLTNGNLLFHNDDNPNCDKYTSTAITLTGGLPKHIFIKCKRDEGDLYDLTSTN</sequence>
<evidence type="ECO:0000313" key="2">
    <source>
        <dbReference type="EMBL" id="RYU92089.1"/>
    </source>
</evidence>
<evidence type="ECO:0000256" key="1">
    <source>
        <dbReference type="SAM" id="SignalP"/>
    </source>
</evidence>
<evidence type="ECO:0000313" key="3">
    <source>
        <dbReference type="Proteomes" id="UP000293331"/>
    </source>
</evidence>
<proteinExistence type="predicted"/>
<dbReference type="Proteomes" id="UP000293331">
    <property type="component" value="Unassembled WGS sequence"/>
</dbReference>
<keyword evidence="1" id="KW-0732">Signal</keyword>
<keyword evidence="3" id="KW-1185">Reference proteome</keyword>
<dbReference type="OrthoDB" id="676503at2"/>
<comment type="caution">
    <text evidence="2">The sequence shown here is derived from an EMBL/GenBank/DDBJ whole genome shotgun (WGS) entry which is preliminary data.</text>
</comment>
<dbReference type="RefSeq" id="WP_129874819.1">
    <property type="nucleotide sequence ID" value="NZ_SEWG01000001.1"/>
</dbReference>
<dbReference type="EMBL" id="SEWG01000001">
    <property type="protein sequence ID" value="RYU92089.1"/>
    <property type="molecule type" value="Genomic_DNA"/>
</dbReference>
<protein>
    <submittedName>
        <fullName evidence="2">Uncharacterized protein</fullName>
    </submittedName>
</protein>
<accession>A0A4Q5LRW2</accession>
<dbReference type="AlphaFoldDB" id="A0A4Q5LRW2"/>
<organism evidence="2 3">
    <name type="scientific">Mucilaginibacter terrigena</name>
    <dbReference type="NCBI Taxonomy" id="2492395"/>
    <lineage>
        <taxon>Bacteria</taxon>
        <taxon>Pseudomonadati</taxon>
        <taxon>Bacteroidota</taxon>
        <taxon>Sphingobacteriia</taxon>
        <taxon>Sphingobacteriales</taxon>
        <taxon>Sphingobacteriaceae</taxon>
        <taxon>Mucilaginibacter</taxon>
    </lineage>
</organism>
<gene>
    <name evidence="2" type="ORF">EWM62_01210</name>
</gene>
<name>A0A4Q5LRW2_9SPHI</name>